<dbReference type="Proteomes" id="UP000297851">
    <property type="component" value="Unassembled WGS sequence"/>
</dbReference>
<feature type="compositionally biased region" description="Polar residues" evidence="1">
    <location>
        <begin position="13"/>
        <end position="23"/>
    </location>
</feature>
<accession>A0ABY2JBB7</accession>
<feature type="compositionally biased region" description="Basic and acidic residues" evidence="1">
    <location>
        <begin position="30"/>
        <end position="39"/>
    </location>
</feature>
<dbReference type="EMBL" id="SOGO01000029">
    <property type="protein sequence ID" value="TFD02120.1"/>
    <property type="molecule type" value="Genomic_DNA"/>
</dbReference>
<protein>
    <submittedName>
        <fullName evidence="2">Uncharacterized protein</fullName>
    </submittedName>
</protein>
<evidence type="ECO:0000256" key="1">
    <source>
        <dbReference type="SAM" id="MobiDB-lite"/>
    </source>
</evidence>
<gene>
    <name evidence="2" type="ORF">E3T25_09935</name>
</gene>
<comment type="caution">
    <text evidence="2">The sequence shown here is derived from an EMBL/GenBank/DDBJ whole genome shotgun (WGS) entry which is preliminary data.</text>
</comment>
<organism evidence="2 3">
    <name type="scientific">Cryobacterium sandaracinum</name>
    <dbReference type="NCBI Taxonomy" id="1259247"/>
    <lineage>
        <taxon>Bacteria</taxon>
        <taxon>Bacillati</taxon>
        <taxon>Actinomycetota</taxon>
        <taxon>Actinomycetes</taxon>
        <taxon>Micrococcales</taxon>
        <taxon>Microbacteriaceae</taxon>
        <taxon>Cryobacterium</taxon>
    </lineage>
</organism>
<proteinExistence type="predicted"/>
<feature type="compositionally biased region" description="Gly residues" evidence="1">
    <location>
        <begin position="1"/>
        <end position="10"/>
    </location>
</feature>
<feature type="region of interest" description="Disordered" evidence="1">
    <location>
        <begin position="1"/>
        <end position="39"/>
    </location>
</feature>
<dbReference type="RefSeq" id="WP_134373997.1">
    <property type="nucleotide sequence ID" value="NZ_SOGO01000029.1"/>
</dbReference>
<reference evidence="2 3" key="1">
    <citation type="submission" date="2019-03" db="EMBL/GenBank/DDBJ databases">
        <title>Genomics of glacier-inhabiting Cryobacterium strains.</title>
        <authorList>
            <person name="Liu Q."/>
            <person name="Xin Y.-H."/>
        </authorList>
    </citation>
    <scope>NUCLEOTIDE SEQUENCE [LARGE SCALE GENOMIC DNA]</scope>
    <source>
        <strain evidence="2 3">TMT2-16</strain>
    </source>
</reference>
<evidence type="ECO:0000313" key="3">
    <source>
        <dbReference type="Proteomes" id="UP000297851"/>
    </source>
</evidence>
<evidence type="ECO:0000313" key="2">
    <source>
        <dbReference type="EMBL" id="TFD02120.1"/>
    </source>
</evidence>
<sequence length="128" mass="13973">MSNTESGGGAERYNTNQNGSEQSMVPVERTPAEATDRLSRKFAQESRLRILRSTAAVARSEVDALAAVHLDPDTLEDLLDTASPRAAARLRTSEHEISVRVADAREKAEAAEAAYEQAVLDDFDEAER</sequence>
<name>A0ABY2JBB7_9MICO</name>
<keyword evidence="3" id="KW-1185">Reference proteome</keyword>